<evidence type="ECO:0000259" key="9">
    <source>
        <dbReference type="PROSITE" id="PS50928"/>
    </source>
</evidence>
<dbReference type="PROSITE" id="PS50928">
    <property type="entry name" value="ABC_TM1"/>
    <property type="match status" value="2"/>
</dbReference>
<evidence type="ECO:0000256" key="1">
    <source>
        <dbReference type="ARBA" id="ARBA00004429"/>
    </source>
</evidence>
<organism evidence="10 11">
    <name type="scientific">Microbacterium limosum</name>
    <dbReference type="NCBI Taxonomy" id="3079935"/>
    <lineage>
        <taxon>Bacteria</taxon>
        <taxon>Bacillati</taxon>
        <taxon>Actinomycetota</taxon>
        <taxon>Actinomycetes</taxon>
        <taxon>Micrococcales</taxon>
        <taxon>Microbacteriaceae</taxon>
        <taxon>Microbacterium</taxon>
    </lineage>
</organism>
<dbReference type="CDD" id="cd06261">
    <property type="entry name" value="TM_PBP2"/>
    <property type="match status" value="2"/>
</dbReference>
<sequence>MLAVVIAVIMLAPVAQLIVRALGSGGRHAAAILFRQRTLELFGNTLLLAVLVSAACLVLGVAIAVATVRVRLPFRPLWPVLACLPLAVPSFVGAFAWSSALPQLHGLGPLVIVTVLTTVPLVTVPTIGALALADHGLADVARTLGRSRSSAFFTVTLPQILPAAVTGTLLVALYTISDFGSPAILRYETLTTGVYALFSGGIDRSASAVTSLALVAFALVLVLGERRLRGDRAGADPGSVQRGQTARPLGTLSTLACGAGLGLVAALGVLAPLIAMTVRWLSSERFGSTMEDLAAATVTTLLLGAVAGTVTVVLALPIGVLAARYRSRLIALAESVSYLTHAIPGVVVALALVALSLALVPAAYQSAAALIAAYVVLCFSLAIGALRSAIARVPPRLEEVSRTLGHGPFFTWWRVTARTALPGIVAGWVLVATAVMKELPATLMLRPIGVDTLATELWSKTSIGAYGAAAPIGVLLVLVGLVPAMMLAATLYEGARR</sequence>
<reference evidence="10 11" key="1">
    <citation type="submission" date="2023-10" db="EMBL/GenBank/DDBJ databases">
        <title>Y20.</title>
        <authorList>
            <person name="Zhang G."/>
            <person name="Ding Y."/>
        </authorList>
    </citation>
    <scope>NUCLEOTIDE SEQUENCE [LARGE SCALE GENOMIC DNA]</scope>
    <source>
        <strain evidence="10 11">Y20</strain>
    </source>
</reference>
<feature type="transmembrane region" description="Helical" evidence="8">
    <location>
        <begin position="252"/>
        <end position="275"/>
    </location>
</feature>
<keyword evidence="7 8" id="KW-0472">Membrane</keyword>
<keyword evidence="3" id="KW-1003">Cell membrane</keyword>
<evidence type="ECO:0000256" key="4">
    <source>
        <dbReference type="ARBA" id="ARBA00022519"/>
    </source>
</evidence>
<keyword evidence="5 8" id="KW-0812">Transmembrane</keyword>
<dbReference type="AlphaFoldDB" id="A0AAU0MGW8"/>
<name>A0AAU0MGW8_9MICO</name>
<dbReference type="GO" id="GO:0005886">
    <property type="term" value="C:plasma membrane"/>
    <property type="evidence" value="ECO:0007669"/>
    <property type="project" value="UniProtKB-SubCell"/>
</dbReference>
<evidence type="ECO:0000256" key="5">
    <source>
        <dbReference type="ARBA" id="ARBA00022692"/>
    </source>
</evidence>
<evidence type="ECO:0000256" key="2">
    <source>
        <dbReference type="ARBA" id="ARBA00022448"/>
    </source>
</evidence>
<gene>
    <name evidence="10" type="ORF">RYJ27_12045</name>
</gene>
<accession>A0AAU0MGW8</accession>
<dbReference type="SUPFAM" id="SSF161098">
    <property type="entry name" value="MetI-like"/>
    <property type="match status" value="2"/>
</dbReference>
<dbReference type="RefSeq" id="WP_330170540.1">
    <property type="nucleotide sequence ID" value="NZ_CP137080.1"/>
</dbReference>
<feature type="transmembrane region" description="Helical" evidence="8">
    <location>
        <begin position="152"/>
        <end position="176"/>
    </location>
</feature>
<feature type="domain" description="ABC transmembrane type-1" evidence="9">
    <location>
        <begin position="42"/>
        <end position="223"/>
    </location>
</feature>
<dbReference type="PANTHER" id="PTHR43357:SF3">
    <property type="entry name" value="FE(3+)-TRANSPORT SYSTEM PERMEASE PROTEIN FBPB 2"/>
    <property type="match status" value="1"/>
</dbReference>
<dbReference type="GO" id="GO:0055085">
    <property type="term" value="P:transmembrane transport"/>
    <property type="evidence" value="ECO:0007669"/>
    <property type="project" value="InterPro"/>
</dbReference>
<feature type="transmembrane region" description="Helical" evidence="8">
    <location>
        <begin position="463"/>
        <end position="492"/>
    </location>
</feature>
<evidence type="ECO:0000256" key="7">
    <source>
        <dbReference type="ARBA" id="ARBA00023136"/>
    </source>
</evidence>
<dbReference type="InterPro" id="IPR035906">
    <property type="entry name" value="MetI-like_sf"/>
</dbReference>
<evidence type="ECO:0000256" key="6">
    <source>
        <dbReference type="ARBA" id="ARBA00022989"/>
    </source>
</evidence>
<evidence type="ECO:0000256" key="3">
    <source>
        <dbReference type="ARBA" id="ARBA00022475"/>
    </source>
</evidence>
<feature type="transmembrane region" description="Helical" evidence="8">
    <location>
        <begin position="77"/>
        <end position="98"/>
    </location>
</feature>
<dbReference type="EMBL" id="CP137080">
    <property type="protein sequence ID" value="WOQ69416.1"/>
    <property type="molecule type" value="Genomic_DNA"/>
</dbReference>
<feature type="transmembrane region" description="Helical" evidence="8">
    <location>
        <begin position="110"/>
        <end position="132"/>
    </location>
</feature>
<dbReference type="InterPro" id="IPR000515">
    <property type="entry name" value="MetI-like"/>
</dbReference>
<dbReference type="Proteomes" id="UP001329313">
    <property type="component" value="Chromosome"/>
</dbReference>
<feature type="transmembrane region" description="Helical" evidence="8">
    <location>
        <begin position="366"/>
        <end position="386"/>
    </location>
</feature>
<keyword evidence="2 8" id="KW-0813">Transport</keyword>
<dbReference type="Gene3D" id="1.10.3720.10">
    <property type="entry name" value="MetI-like"/>
    <property type="match status" value="2"/>
</dbReference>
<protein>
    <submittedName>
        <fullName evidence="10">Iron ABC transporter permease</fullName>
    </submittedName>
</protein>
<evidence type="ECO:0000313" key="10">
    <source>
        <dbReference type="EMBL" id="WOQ69416.1"/>
    </source>
</evidence>
<dbReference type="KEGG" id="mliy:RYJ27_12045"/>
<evidence type="ECO:0000256" key="8">
    <source>
        <dbReference type="RuleBase" id="RU363032"/>
    </source>
</evidence>
<feature type="domain" description="ABC transmembrane type-1" evidence="9">
    <location>
        <begin position="297"/>
        <end position="487"/>
    </location>
</feature>
<keyword evidence="6 8" id="KW-1133">Transmembrane helix</keyword>
<dbReference type="Pfam" id="PF00528">
    <property type="entry name" value="BPD_transp_1"/>
    <property type="match status" value="2"/>
</dbReference>
<proteinExistence type="inferred from homology"/>
<comment type="similarity">
    <text evidence="8">Belongs to the binding-protein-dependent transport system permease family.</text>
</comment>
<feature type="transmembrane region" description="Helical" evidence="8">
    <location>
        <begin position="335"/>
        <end position="360"/>
    </location>
</feature>
<feature type="transmembrane region" description="Helical" evidence="8">
    <location>
        <begin position="205"/>
        <end position="224"/>
    </location>
</feature>
<keyword evidence="4" id="KW-0997">Cell inner membrane</keyword>
<feature type="transmembrane region" description="Helical" evidence="8">
    <location>
        <begin position="295"/>
        <end position="323"/>
    </location>
</feature>
<dbReference type="PANTHER" id="PTHR43357">
    <property type="entry name" value="INNER MEMBRANE ABC TRANSPORTER PERMEASE PROTEIN YDCV"/>
    <property type="match status" value="1"/>
</dbReference>
<evidence type="ECO:0000313" key="11">
    <source>
        <dbReference type="Proteomes" id="UP001329313"/>
    </source>
</evidence>
<keyword evidence="11" id="KW-1185">Reference proteome</keyword>
<feature type="transmembrane region" description="Helical" evidence="8">
    <location>
        <begin position="41"/>
        <end position="65"/>
    </location>
</feature>
<feature type="transmembrane region" description="Helical" evidence="8">
    <location>
        <begin position="419"/>
        <end position="436"/>
    </location>
</feature>
<comment type="subcellular location">
    <subcellularLocation>
        <location evidence="1">Cell inner membrane</location>
        <topology evidence="1">Multi-pass membrane protein</topology>
    </subcellularLocation>
    <subcellularLocation>
        <location evidence="8">Cell membrane</location>
        <topology evidence="8">Multi-pass membrane protein</topology>
    </subcellularLocation>
</comment>